<dbReference type="InterPro" id="IPR000700">
    <property type="entry name" value="PAS-assoc_C"/>
</dbReference>
<dbReference type="InterPro" id="IPR000014">
    <property type="entry name" value="PAS"/>
</dbReference>
<evidence type="ECO:0000313" key="5">
    <source>
        <dbReference type="EMBL" id="SPD75755.1"/>
    </source>
</evidence>
<dbReference type="InterPro" id="IPR003661">
    <property type="entry name" value="HisK_dim/P_dom"/>
</dbReference>
<evidence type="ECO:0000259" key="3">
    <source>
        <dbReference type="PROSITE" id="PS50112"/>
    </source>
</evidence>
<evidence type="ECO:0000256" key="2">
    <source>
        <dbReference type="ARBA" id="ARBA00012438"/>
    </source>
</evidence>
<dbReference type="InterPro" id="IPR029016">
    <property type="entry name" value="GAF-like_dom_sf"/>
</dbReference>
<dbReference type="SMART" id="SM00388">
    <property type="entry name" value="HisKA"/>
    <property type="match status" value="1"/>
</dbReference>
<dbReference type="Gene3D" id="3.30.565.10">
    <property type="entry name" value="Histidine kinase-like ATPase, C-terminal domain"/>
    <property type="match status" value="1"/>
</dbReference>
<evidence type="ECO:0000259" key="4">
    <source>
        <dbReference type="PROSITE" id="PS50113"/>
    </source>
</evidence>
<dbReference type="AlphaFoldDB" id="A0A445N224"/>
<reference evidence="5" key="1">
    <citation type="submission" date="2018-01" db="EMBL/GenBank/DDBJ databases">
        <authorList>
            <person name="Regsiter A."/>
            <person name="William W."/>
        </authorList>
    </citation>
    <scope>NUCLEOTIDE SEQUENCE</scope>
    <source>
        <strain evidence="5">TRIP AH-1</strain>
    </source>
</reference>
<dbReference type="InterPro" id="IPR013655">
    <property type="entry name" value="PAS_fold_3"/>
</dbReference>
<dbReference type="SUPFAM" id="SSF47384">
    <property type="entry name" value="Homodimeric domain of signal transducing histidine kinase"/>
    <property type="match status" value="1"/>
</dbReference>
<dbReference type="PANTHER" id="PTHR43065">
    <property type="entry name" value="SENSOR HISTIDINE KINASE"/>
    <property type="match status" value="1"/>
</dbReference>
<dbReference type="GO" id="GO:0000155">
    <property type="term" value="F:phosphorelay sensor kinase activity"/>
    <property type="evidence" value="ECO:0007669"/>
    <property type="project" value="InterPro"/>
</dbReference>
<dbReference type="SUPFAM" id="SSF55785">
    <property type="entry name" value="PYP-like sensor domain (PAS domain)"/>
    <property type="match status" value="1"/>
</dbReference>
<name>A0A445N224_9BACT</name>
<organism evidence="5">
    <name type="scientific">uncultured Desulfobacterium sp</name>
    <dbReference type="NCBI Taxonomy" id="201089"/>
    <lineage>
        <taxon>Bacteria</taxon>
        <taxon>Pseudomonadati</taxon>
        <taxon>Thermodesulfobacteriota</taxon>
        <taxon>Desulfobacteria</taxon>
        <taxon>Desulfobacterales</taxon>
        <taxon>Desulfobacteriaceae</taxon>
        <taxon>Desulfobacterium</taxon>
        <taxon>environmental samples</taxon>
    </lineage>
</organism>
<accession>A0A445N224</accession>
<comment type="catalytic activity">
    <reaction evidence="1">
        <text>ATP + protein L-histidine = ADP + protein N-phospho-L-histidine.</text>
        <dbReference type="EC" id="2.7.13.3"/>
    </reaction>
</comment>
<feature type="domain" description="PAC" evidence="4">
    <location>
        <begin position="137"/>
        <end position="187"/>
    </location>
</feature>
<dbReference type="InterPro" id="IPR036097">
    <property type="entry name" value="HisK_dim/P_sf"/>
</dbReference>
<dbReference type="CDD" id="cd00130">
    <property type="entry name" value="PAS"/>
    <property type="match status" value="1"/>
</dbReference>
<dbReference type="Pfam" id="PF08447">
    <property type="entry name" value="PAS_3"/>
    <property type="match status" value="1"/>
</dbReference>
<dbReference type="PROSITE" id="PS50112">
    <property type="entry name" value="PAS"/>
    <property type="match status" value="1"/>
</dbReference>
<dbReference type="SMART" id="SM00091">
    <property type="entry name" value="PAS"/>
    <property type="match status" value="1"/>
</dbReference>
<dbReference type="SUPFAM" id="SSF55874">
    <property type="entry name" value="ATPase domain of HSP90 chaperone/DNA topoisomerase II/histidine kinase"/>
    <property type="match status" value="1"/>
</dbReference>
<feature type="domain" description="PAS" evidence="3">
    <location>
        <begin position="89"/>
        <end position="133"/>
    </location>
</feature>
<protein>
    <recommendedName>
        <fullName evidence="2">histidine kinase</fullName>
        <ecNumber evidence="2">2.7.13.3</ecNumber>
    </recommendedName>
</protein>
<dbReference type="PANTHER" id="PTHR43065:SF42">
    <property type="entry name" value="TWO-COMPONENT SENSOR PPRA"/>
    <property type="match status" value="1"/>
</dbReference>
<dbReference type="InterPro" id="IPR001610">
    <property type="entry name" value="PAC"/>
</dbReference>
<dbReference type="InterPro" id="IPR035965">
    <property type="entry name" value="PAS-like_dom_sf"/>
</dbReference>
<gene>
    <name evidence="5" type="ORF">PITCH_A720095</name>
</gene>
<dbReference type="Pfam" id="PF00512">
    <property type="entry name" value="HisKA"/>
    <property type="match status" value="1"/>
</dbReference>
<evidence type="ECO:0000256" key="1">
    <source>
        <dbReference type="ARBA" id="ARBA00000085"/>
    </source>
</evidence>
<dbReference type="EC" id="2.7.13.3" evidence="2"/>
<dbReference type="Gene3D" id="3.30.450.40">
    <property type="match status" value="1"/>
</dbReference>
<dbReference type="NCBIfam" id="TIGR00229">
    <property type="entry name" value="sensory_box"/>
    <property type="match status" value="1"/>
</dbReference>
<dbReference type="Gene3D" id="1.10.287.130">
    <property type="match status" value="1"/>
</dbReference>
<dbReference type="SUPFAM" id="SSF55781">
    <property type="entry name" value="GAF domain-like"/>
    <property type="match status" value="1"/>
</dbReference>
<dbReference type="InterPro" id="IPR003018">
    <property type="entry name" value="GAF"/>
</dbReference>
<proteinExistence type="predicted"/>
<dbReference type="InterPro" id="IPR036890">
    <property type="entry name" value="HATPase_C_sf"/>
</dbReference>
<dbReference type="Gene3D" id="3.30.450.20">
    <property type="entry name" value="PAS domain"/>
    <property type="match status" value="1"/>
</dbReference>
<dbReference type="PROSITE" id="PS50113">
    <property type="entry name" value="PAC"/>
    <property type="match status" value="1"/>
</dbReference>
<sequence>MTAKKNSNSGPGDYRSRQGLHTMAEKKAGEMGRMDLNGLSHNDIKDAIHDLRVNQIEEEGLKKSEVKYAELVERAYDGVVIVQDEVFKFVNPSWCQITGFSADDIMGRSFTDVIPDDYKEFVSQRHKARLAGENPPAVYEGRILCKDGSVKDIEVSASIIEYEGRAANMALVRDISERRQMENVLTFMAQRSVTGTGGEFFESIAPYLASNLSMDFVSIYRLDAEGVYAKNVAMYCDGRFKDNMLYALKDTACGDVVGKEVCCFPSGARQSFPKDQILKELQAESYVGVPLLAHTGKPIGIIAAIGRRPLTNTRAVENMLKIVGVRAASELERLDSEGRRARLEGELRQAYKMQAIGTLAGGIAHEFNNILAIILGNTEMAILDSPGLNQTRDYLKEIERASIRGRDVVKQLLSFSRIGQVKRIAIKPDKIFSDSLRLIRASIPTSIELRQNIETNIYTILADSTQLNQVIINLCTNARDAMRSRGGVLEVTTKPPSTISRGVL</sequence>
<dbReference type="Pfam" id="PF01590">
    <property type="entry name" value="GAF"/>
    <property type="match status" value="1"/>
</dbReference>
<dbReference type="EMBL" id="OJIN01000217">
    <property type="protein sequence ID" value="SPD75755.1"/>
    <property type="molecule type" value="Genomic_DNA"/>
</dbReference>
<dbReference type="SMART" id="SM00086">
    <property type="entry name" value="PAC"/>
    <property type="match status" value="1"/>
</dbReference>
<dbReference type="CDD" id="cd00082">
    <property type="entry name" value="HisKA"/>
    <property type="match status" value="1"/>
</dbReference>